<keyword evidence="2" id="KW-1185">Reference proteome</keyword>
<accession>A0A379CBD9</accession>
<evidence type="ECO:0000313" key="2">
    <source>
        <dbReference type="Proteomes" id="UP000255417"/>
    </source>
</evidence>
<dbReference type="Proteomes" id="UP000255417">
    <property type="component" value="Unassembled WGS sequence"/>
</dbReference>
<dbReference type="EMBL" id="UGTA01000001">
    <property type="protein sequence ID" value="SUB58987.1"/>
    <property type="molecule type" value="Genomic_DNA"/>
</dbReference>
<reference evidence="1 2" key="1">
    <citation type="submission" date="2018-06" db="EMBL/GenBank/DDBJ databases">
        <authorList>
            <consortium name="Pathogen Informatics"/>
            <person name="Doyle S."/>
        </authorList>
    </citation>
    <scope>NUCLEOTIDE SEQUENCE [LARGE SCALE GENOMIC DNA]</scope>
    <source>
        <strain evidence="1 2">NCTC12872</strain>
    </source>
</reference>
<dbReference type="RefSeq" id="WP_115315487.1">
    <property type="nucleotide sequence ID" value="NZ_LWIF01000001.1"/>
</dbReference>
<evidence type="ECO:0000313" key="1">
    <source>
        <dbReference type="EMBL" id="SUB58987.1"/>
    </source>
</evidence>
<dbReference type="Gene3D" id="3.40.630.30">
    <property type="match status" value="1"/>
</dbReference>
<protein>
    <recommendedName>
        <fullName evidence="3">N-acetyltransferase domain-containing protein</fullName>
    </recommendedName>
</protein>
<gene>
    <name evidence="1" type="ORF">NCTC12872_00958</name>
</gene>
<dbReference type="SUPFAM" id="SSF55729">
    <property type="entry name" value="Acyl-CoA N-acyltransferases (Nat)"/>
    <property type="match status" value="1"/>
</dbReference>
<name>A0A379CBD9_9PAST</name>
<organism evidence="1 2">
    <name type="scientific">Phocoenobacter uteri</name>
    <dbReference type="NCBI Taxonomy" id="146806"/>
    <lineage>
        <taxon>Bacteria</taxon>
        <taxon>Pseudomonadati</taxon>
        <taxon>Pseudomonadota</taxon>
        <taxon>Gammaproteobacteria</taxon>
        <taxon>Pasteurellales</taxon>
        <taxon>Pasteurellaceae</taxon>
        <taxon>Phocoenobacter</taxon>
    </lineage>
</organism>
<evidence type="ECO:0008006" key="3">
    <source>
        <dbReference type="Google" id="ProtNLM"/>
    </source>
</evidence>
<dbReference type="OrthoDB" id="9773249at2"/>
<proteinExistence type="predicted"/>
<dbReference type="AlphaFoldDB" id="A0A379CBD9"/>
<sequence>MSNLRYVKFRNIDLNDPFFDSLKNDYKEFPVWFSKKAEEEAGAFIFNNDKNNIDGFLYLKRENEELNDTLPPLPKKHRLKIGTFKINPHGSRLGERFIKKVFDVAITLGFDEIYVTLFSKHQKLLETFEKYGFIRKAQKETSNGVELVLIKNISFITDNILKDYPNIPRKSNRYILSLYPDWHSRLLPDSILKTENPKQLIQDLSHTNSIHKIYLTRMSGTEMLSKGDTLVIYRTAEQGKAAEYSSVATSICVVEEVRNIDSFSSLNDFLKYTSSYSIFTNYELERFYKSKKYPVIIKFTYNIALKKRIIRKKLIEEVGLNRNSYWGFLKINENQFNKILKLGEVNESFIINKT</sequence>
<dbReference type="InterPro" id="IPR016181">
    <property type="entry name" value="Acyl_CoA_acyltransferase"/>
</dbReference>